<evidence type="ECO:0000313" key="1">
    <source>
        <dbReference type="EMBL" id="JAD54584.1"/>
    </source>
</evidence>
<reference evidence="1" key="2">
    <citation type="journal article" date="2015" name="Data Brief">
        <title>Shoot transcriptome of the giant reed, Arundo donax.</title>
        <authorList>
            <person name="Barrero R.A."/>
            <person name="Guerrero F.D."/>
            <person name="Moolhuijzen P."/>
            <person name="Goolsby J.A."/>
            <person name="Tidwell J."/>
            <person name="Bellgard S.E."/>
            <person name="Bellgard M.I."/>
        </authorList>
    </citation>
    <scope>NUCLEOTIDE SEQUENCE</scope>
    <source>
        <tissue evidence="1">Shoot tissue taken approximately 20 cm above the soil surface</tissue>
    </source>
</reference>
<accession>A0A0A9AS84</accession>
<proteinExistence type="predicted"/>
<dbReference type="AlphaFoldDB" id="A0A0A9AS84"/>
<sequence>MLGDGGGGGSMVGCGRSTAAEADPWLRAGTPASCMTRSRASVLPWRLAAWRPWRASAVVAGGHVAASRGRALRWPGQRGQAARSAWAGGRGQIYGAAHNGRLRRRRANSTMMMPISSSMLTCVCPVQVAEALPASGDHAACGSAAAVQIRFHDWIYLTSGGAHGDSRTTNSTTTTATSSSMATCVCPFLFLFSILLALLDGGGAVGDNVHFFFYRRIGWSNFFYCCNPTVQVLLMTWRGVCAENGRRLVIDR</sequence>
<reference evidence="1" key="1">
    <citation type="submission" date="2014-09" db="EMBL/GenBank/DDBJ databases">
        <authorList>
            <person name="Magalhaes I.L.F."/>
            <person name="Oliveira U."/>
            <person name="Santos F.R."/>
            <person name="Vidigal T.H.D.A."/>
            <person name="Brescovit A.D."/>
            <person name="Santos A.J."/>
        </authorList>
    </citation>
    <scope>NUCLEOTIDE SEQUENCE</scope>
    <source>
        <tissue evidence="1">Shoot tissue taken approximately 20 cm above the soil surface</tissue>
    </source>
</reference>
<organism evidence="1">
    <name type="scientific">Arundo donax</name>
    <name type="common">Giant reed</name>
    <name type="synonym">Donax arundinaceus</name>
    <dbReference type="NCBI Taxonomy" id="35708"/>
    <lineage>
        <taxon>Eukaryota</taxon>
        <taxon>Viridiplantae</taxon>
        <taxon>Streptophyta</taxon>
        <taxon>Embryophyta</taxon>
        <taxon>Tracheophyta</taxon>
        <taxon>Spermatophyta</taxon>
        <taxon>Magnoliopsida</taxon>
        <taxon>Liliopsida</taxon>
        <taxon>Poales</taxon>
        <taxon>Poaceae</taxon>
        <taxon>PACMAD clade</taxon>
        <taxon>Arundinoideae</taxon>
        <taxon>Arundineae</taxon>
        <taxon>Arundo</taxon>
    </lineage>
</organism>
<protein>
    <submittedName>
        <fullName evidence="1">Uncharacterized protein</fullName>
    </submittedName>
</protein>
<name>A0A0A9AS84_ARUDO</name>
<dbReference type="EMBL" id="GBRH01243311">
    <property type="protein sequence ID" value="JAD54584.1"/>
    <property type="molecule type" value="Transcribed_RNA"/>
</dbReference>